<name>A0ABW2VD74_9ACTN</name>
<evidence type="ECO:0000256" key="1">
    <source>
        <dbReference type="ARBA" id="ARBA00007169"/>
    </source>
</evidence>
<dbReference type="InterPro" id="IPR029058">
    <property type="entry name" value="AB_hydrolase_fold"/>
</dbReference>
<dbReference type="RefSeq" id="WP_381257900.1">
    <property type="nucleotide sequence ID" value="NZ_JBHTBI010000021.1"/>
</dbReference>
<dbReference type="PANTHER" id="PTHR11487">
    <property type="entry name" value="THIOESTERASE"/>
    <property type="match status" value="1"/>
</dbReference>
<dbReference type="SMART" id="SM00824">
    <property type="entry name" value="PKS_TE"/>
    <property type="match status" value="1"/>
</dbReference>
<dbReference type="Gene3D" id="3.40.50.1820">
    <property type="entry name" value="alpha/beta hydrolase"/>
    <property type="match status" value="1"/>
</dbReference>
<sequence length="254" mass="27170">MDNWIRRFHPAPGARMRLLCFPHAGGTAGSYHALSASVEGAVEPLIVQYPGRLDRFTEPFAERLDDVVDAVLDELDADDRPLALFGHSMGALLAFATARRLAAAGRAPAVLFVSGREGPSLPVRTRLPESPSDDELLAELRLLSGTAAELLDSPEFLQLALPPLRADYRMLAAYSCPPGPPLGCPVVALTGDSDPRVSVDGVGAWERETDGPFTRHVLPGGHFYLDDHRAYVADVITSVCGSAVSAVQPFISFG</sequence>
<dbReference type="SUPFAM" id="SSF53474">
    <property type="entry name" value="alpha/beta-Hydrolases"/>
    <property type="match status" value="1"/>
</dbReference>
<protein>
    <submittedName>
        <fullName evidence="4">Thioesterase II family protein</fullName>
    </submittedName>
</protein>
<evidence type="ECO:0000313" key="5">
    <source>
        <dbReference type="Proteomes" id="UP001596957"/>
    </source>
</evidence>
<dbReference type="EMBL" id="JBHTEC010000001">
    <property type="protein sequence ID" value="MFD0282460.1"/>
    <property type="molecule type" value="Genomic_DNA"/>
</dbReference>
<proteinExistence type="inferred from homology"/>
<dbReference type="Proteomes" id="UP001596957">
    <property type="component" value="Unassembled WGS sequence"/>
</dbReference>
<keyword evidence="2" id="KW-0378">Hydrolase</keyword>
<feature type="domain" description="Thioesterase TesA-like" evidence="3">
    <location>
        <begin position="19"/>
        <end position="240"/>
    </location>
</feature>
<reference evidence="5" key="1">
    <citation type="journal article" date="2019" name="Int. J. Syst. Evol. Microbiol.">
        <title>The Global Catalogue of Microorganisms (GCM) 10K type strain sequencing project: providing services to taxonomists for standard genome sequencing and annotation.</title>
        <authorList>
            <consortium name="The Broad Institute Genomics Platform"/>
            <consortium name="The Broad Institute Genome Sequencing Center for Infectious Disease"/>
            <person name="Wu L."/>
            <person name="Ma J."/>
        </authorList>
    </citation>
    <scope>NUCLEOTIDE SEQUENCE [LARGE SCALE GENOMIC DNA]</scope>
    <source>
        <strain evidence="5">CGMCC 4.7198</strain>
    </source>
</reference>
<comment type="caution">
    <text evidence="4">The sequence shown here is derived from an EMBL/GenBank/DDBJ whole genome shotgun (WGS) entry which is preliminary data.</text>
</comment>
<dbReference type="Pfam" id="PF00975">
    <property type="entry name" value="Thioesterase"/>
    <property type="match status" value="1"/>
</dbReference>
<gene>
    <name evidence="4" type="ORF">ACFQZP_12310</name>
</gene>
<dbReference type="InterPro" id="IPR001031">
    <property type="entry name" value="Thioesterase"/>
</dbReference>
<dbReference type="InterPro" id="IPR012223">
    <property type="entry name" value="TEII"/>
</dbReference>
<evidence type="ECO:0000256" key="2">
    <source>
        <dbReference type="ARBA" id="ARBA00022801"/>
    </source>
</evidence>
<keyword evidence="5" id="KW-1185">Reference proteome</keyword>
<comment type="similarity">
    <text evidence="1">Belongs to the thioesterase family.</text>
</comment>
<dbReference type="InterPro" id="IPR020802">
    <property type="entry name" value="TesA-like"/>
</dbReference>
<organism evidence="4 5">
    <name type="scientific">Streptomyces lutosisoli</name>
    <dbReference type="NCBI Taxonomy" id="2665721"/>
    <lineage>
        <taxon>Bacteria</taxon>
        <taxon>Bacillati</taxon>
        <taxon>Actinomycetota</taxon>
        <taxon>Actinomycetes</taxon>
        <taxon>Kitasatosporales</taxon>
        <taxon>Streptomycetaceae</taxon>
        <taxon>Streptomyces</taxon>
    </lineage>
</organism>
<dbReference type="PANTHER" id="PTHR11487:SF0">
    <property type="entry name" value="S-ACYL FATTY ACID SYNTHASE THIOESTERASE, MEDIUM CHAIN"/>
    <property type="match status" value="1"/>
</dbReference>
<evidence type="ECO:0000313" key="4">
    <source>
        <dbReference type="EMBL" id="MFD0282460.1"/>
    </source>
</evidence>
<evidence type="ECO:0000259" key="3">
    <source>
        <dbReference type="SMART" id="SM00824"/>
    </source>
</evidence>
<accession>A0ABW2VD74</accession>